<dbReference type="InterPro" id="IPR032675">
    <property type="entry name" value="LRR_dom_sf"/>
</dbReference>
<keyword evidence="3" id="KW-1185">Reference proteome</keyword>
<proteinExistence type="predicted"/>
<protein>
    <submittedName>
        <fullName evidence="2">F-box/FBD/LRR-repeat protein</fullName>
    </submittedName>
</protein>
<dbReference type="InterPro" id="IPR036047">
    <property type="entry name" value="F-box-like_dom_sf"/>
</dbReference>
<dbReference type="SUPFAM" id="SSF52047">
    <property type="entry name" value="RNI-like"/>
    <property type="match status" value="1"/>
</dbReference>
<evidence type="ECO:0000313" key="3">
    <source>
        <dbReference type="Proteomes" id="UP001558713"/>
    </source>
</evidence>
<dbReference type="InterPro" id="IPR050232">
    <property type="entry name" value="FBL13/AtMIF1-like"/>
</dbReference>
<dbReference type="PROSITE" id="PS50181">
    <property type="entry name" value="FBOX"/>
    <property type="match status" value="1"/>
</dbReference>
<gene>
    <name evidence="2" type="ORF">V5N11_009118</name>
</gene>
<dbReference type="PANTHER" id="PTHR31900:SF34">
    <property type="entry name" value="EMB|CAB62440.1-RELATED"/>
    <property type="match status" value="1"/>
</dbReference>
<dbReference type="SUPFAM" id="SSF81383">
    <property type="entry name" value="F-box domain"/>
    <property type="match status" value="1"/>
</dbReference>
<evidence type="ECO:0000313" key="2">
    <source>
        <dbReference type="EMBL" id="KAL1225467.1"/>
    </source>
</evidence>
<dbReference type="InterPro" id="IPR013101">
    <property type="entry name" value="LRR_PRU1-like"/>
</dbReference>
<dbReference type="AlphaFoldDB" id="A0ABD1C7J4"/>
<dbReference type="Pfam" id="PF07723">
    <property type="entry name" value="LRR_2"/>
    <property type="match status" value="1"/>
</dbReference>
<dbReference type="PANTHER" id="PTHR31900">
    <property type="entry name" value="F-BOX/RNI SUPERFAMILY PROTEIN-RELATED"/>
    <property type="match status" value="1"/>
</dbReference>
<dbReference type="SMART" id="SM00579">
    <property type="entry name" value="FBD"/>
    <property type="match status" value="1"/>
</dbReference>
<dbReference type="Pfam" id="PF08387">
    <property type="entry name" value="FBD"/>
    <property type="match status" value="1"/>
</dbReference>
<accession>A0ABD1C7J4</accession>
<dbReference type="Gene3D" id="1.20.1280.50">
    <property type="match status" value="1"/>
</dbReference>
<dbReference type="InterPro" id="IPR001810">
    <property type="entry name" value="F-box_dom"/>
</dbReference>
<feature type="domain" description="F-box" evidence="1">
    <location>
        <begin position="1"/>
        <end position="49"/>
    </location>
</feature>
<organism evidence="2 3">
    <name type="scientific">Cardamine amara subsp. amara</name>
    <dbReference type="NCBI Taxonomy" id="228776"/>
    <lineage>
        <taxon>Eukaryota</taxon>
        <taxon>Viridiplantae</taxon>
        <taxon>Streptophyta</taxon>
        <taxon>Embryophyta</taxon>
        <taxon>Tracheophyta</taxon>
        <taxon>Spermatophyta</taxon>
        <taxon>Magnoliopsida</taxon>
        <taxon>eudicotyledons</taxon>
        <taxon>Gunneridae</taxon>
        <taxon>Pentapetalae</taxon>
        <taxon>rosids</taxon>
        <taxon>malvids</taxon>
        <taxon>Brassicales</taxon>
        <taxon>Brassicaceae</taxon>
        <taxon>Cardamineae</taxon>
        <taxon>Cardamine</taxon>
    </lineage>
</organism>
<evidence type="ECO:0000259" key="1">
    <source>
        <dbReference type="PROSITE" id="PS50181"/>
    </source>
</evidence>
<dbReference type="Gene3D" id="3.80.10.10">
    <property type="entry name" value="Ribonuclease Inhibitor"/>
    <property type="match status" value="1"/>
</dbReference>
<reference evidence="2 3" key="1">
    <citation type="submission" date="2024-04" db="EMBL/GenBank/DDBJ databases">
        <title>Genome assembly C_amara_ONT_v2.</title>
        <authorList>
            <person name="Yant L."/>
            <person name="Moore C."/>
            <person name="Slenker M."/>
        </authorList>
    </citation>
    <scope>NUCLEOTIDE SEQUENCE [LARGE SCALE GENOMIC DNA]</scope>
    <source>
        <tissue evidence="2">Leaf</tissue>
    </source>
</reference>
<sequence>MNIIDDLPDDLLLQILSLVPINTSFDAQLLSKRWRNLWRRLPILNFDRASHKSDVQFKLFMHTTMAFLESPFIESLNLRVAPTETTHGLLVRNDVLVQRRLRKVEIVSANRDRSILSSDIYQYQNLVFLKLESLILEDYSQISLPSLKVLQLISVMYPSDESLSNLLSSLPSLEDLTLDRCLTDKPTRTLDIVVPCLKRLTFVTCPDYCRNNVMMLNVNAPSLNYLSIEEYWRTVSFADGKMKELVEAEVNVAFINTEKLLRTLVSVKRLSLCLVTSKIPQGNVIFDQLVSLEICTCQKEWWNLLERVLCDSPKLRFLKLHQKHCFGIMDPEDRWKEPSSVPICFASHLETFEWRGYEGTQEEKKLASYILRNAWRLKTAMIYPLVSHRNKIMCRLIKDSMRNELENLYPWFTCELLFK</sequence>
<dbReference type="InterPro" id="IPR006566">
    <property type="entry name" value="FBD"/>
</dbReference>
<name>A0ABD1C7J4_CARAN</name>
<dbReference type="SMART" id="SM00256">
    <property type="entry name" value="FBOX"/>
    <property type="match status" value="1"/>
</dbReference>
<dbReference type="EMBL" id="JBANAX010000031">
    <property type="protein sequence ID" value="KAL1225467.1"/>
    <property type="molecule type" value="Genomic_DNA"/>
</dbReference>
<dbReference type="Pfam" id="PF00646">
    <property type="entry name" value="F-box"/>
    <property type="match status" value="1"/>
</dbReference>
<dbReference type="Proteomes" id="UP001558713">
    <property type="component" value="Unassembled WGS sequence"/>
</dbReference>
<comment type="caution">
    <text evidence="2">The sequence shown here is derived from an EMBL/GenBank/DDBJ whole genome shotgun (WGS) entry which is preliminary data.</text>
</comment>